<dbReference type="RefSeq" id="WP_159664535.1">
    <property type="nucleotide sequence ID" value="NZ_WUUS01000003.1"/>
</dbReference>
<evidence type="ECO:0000313" key="4">
    <source>
        <dbReference type="Proteomes" id="UP000437065"/>
    </source>
</evidence>
<feature type="transmembrane region" description="Helical" evidence="1">
    <location>
        <begin position="12"/>
        <end position="36"/>
    </location>
</feature>
<feature type="transmembrane region" description="Helical" evidence="1">
    <location>
        <begin position="162"/>
        <end position="185"/>
    </location>
</feature>
<dbReference type="Proteomes" id="UP000437065">
    <property type="component" value="Unassembled WGS sequence"/>
</dbReference>
<reference evidence="3 4" key="1">
    <citation type="submission" date="2019-12" db="EMBL/GenBank/DDBJ databases">
        <title>Isolation and characterization of three novel carbon monoxide-oxidizing members of Halobacteria from salione crusts and soils.</title>
        <authorList>
            <person name="Myers M.R."/>
            <person name="King G.M."/>
        </authorList>
    </citation>
    <scope>NUCLEOTIDE SEQUENCE [LARGE SCALE GENOMIC DNA]</scope>
    <source>
        <strain evidence="3 4">WSA2</strain>
    </source>
</reference>
<dbReference type="AlphaFoldDB" id="A0A6B0SXA8"/>
<evidence type="ECO:0000259" key="2">
    <source>
        <dbReference type="Pfam" id="PF26514"/>
    </source>
</evidence>
<feature type="domain" description="DUF8173" evidence="2">
    <location>
        <begin position="20"/>
        <end position="202"/>
    </location>
</feature>
<gene>
    <name evidence="3" type="ORF">GRX01_06105</name>
</gene>
<dbReference type="InterPro" id="IPR058486">
    <property type="entry name" value="DUF8173"/>
</dbReference>
<feature type="transmembrane region" description="Helical" evidence="1">
    <location>
        <begin position="97"/>
        <end position="122"/>
    </location>
</feature>
<feature type="transmembrane region" description="Helical" evidence="1">
    <location>
        <begin position="128"/>
        <end position="150"/>
    </location>
</feature>
<name>A0A6B0SXA8_9EURY</name>
<dbReference type="OrthoDB" id="222678at2157"/>
<keyword evidence="4" id="KW-1185">Reference proteome</keyword>
<keyword evidence="1" id="KW-0472">Membrane</keyword>
<keyword evidence="1" id="KW-0812">Transmembrane</keyword>
<keyword evidence="1" id="KW-1133">Transmembrane helix</keyword>
<protein>
    <recommendedName>
        <fullName evidence="2">DUF8173 domain-containing protein</fullName>
    </recommendedName>
</protein>
<sequence>MPSTWKPTPRSVGGAPAVVAAIAATATLAVVAVAGVATAQPGVTDPRSSLDLGTRLAVNVGAGFVVNLLLGGALVALGPDYAARKLDEFRDDAGETVVWGLIVGIGVPIALAVLAITIIGLVVAIPGVFVLAVVGLVGSAVMVGIVGSFLTHGDDPDGTAVLVGALVLALATAIPVLGGLINWLVTLPGVGMVGHDLYRSWRD</sequence>
<proteinExistence type="predicted"/>
<evidence type="ECO:0000313" key="3">
    <source>
        <dbReference type="EMBL" id="MXR40912.1"/>
    </source>
</evidence>
<comment type="caution">
    <text evidence="3">The sequence shown here is derived from an EMBL/GenBank/DDBJ whole genome shotgun (WGS) entry which is preliminary data.</text>
</comment>
<dbReference type="EMBL" id="WUUS01000003">
    <property type="protein sequence ID" value="MXR40912.1"/>
    <property type="molecule type" value="Genomic_DNA"/>
</dbReference>
<organism evidence="3 4">
    <name type="scientific">Halobaculum saliterrae</name>
    <dbReference type="NCBI Taxonomy" id="2073113"/>
    <lineage>
        <taxon>Archaea</taxon>
        <taxon>Methanobacteriati</taxon>
        <taxon>Methanobacteriota</taxon>
        <taxon>Stenosarchaea group</taxon>
        <taxon>Halobacteria</taxon>
        <taxon>Halobacteriales</taxon>
        <taxon>Haloferacaceae</taxon>
        <taxon>Halobaculum</taxon>
    </lineage>
</organism>
<dbReference type="Pfam" id="PF26514">
    <property type="entry name" value="DUF8173"/>
    <property type="match status" value="1"/>
</dbReference>
<evidence type="ECO:0000256" key="1">
    <source>
        <dbReference type="SAM" id="Phobius"/>
    </source>
</evidence>
<accession>A0A6B0SXA8</accession>
<feature type="transmembrane region" description="Helical" evidence="1">
    <location>
        <begin position="56"/>
        <end position="77"/>
    </location>
</feature>